<dbReference type="AlphaFoldDB" id="A0AAV1I929"/>
<dbReference type="SMART" id="SM00360">
    <property type="entry name" value="RRM"/>
    <property type="match status" value="2"/>
</dbReference>
<dbReference type="CDD" id="cd12231">
    <property type="entry name" value="RRM2_U2AF65"/>
    <property type="match status" value="1"/>
</dbReference>
<keyword evidence="1" id="KW-0507">mRNA processing</keyword>
<evidence type="ECO:0000313" key="7">
    <source>
        <dbReference type="Proteomes" id="UP001314263"/>
    </source>
</evidence>
<dbReference type="Pfam" id="PF00076">
    <property type="entry name" value="RRM_1"/>
    <property type="match status" value="1"/>
</dbReference>
<evidence type="ECO:0000259" key="5">
    <source>
        <dbReference type="PROSITE" id="PS50102"/>
    </source>
</evidence>
<keyword evidence="2 4" id="KW-0694">RNA-binding</keyword>
<dbReference type="EMBL" id="CAUYUE010000007">
    <property type="protein sequence ID" value="CAK0782532.1"/>
    <property type="molecule type" value="Genomic_DNA"/>
</dbReference>
<dbReference type="GO" id="GO:0006397">
    <property type="term" value="P:mRNA processing"/>
    <property type="evidence" value="ECO:0007669"/>
    <property type="project" value="UniProtKB-KW"/>
</dbReference>
<organism evidence="6 7">
    <name type="scientific">Coccomyxa viridis</name>
    <dbReference type="NCBI Taxonomy" id="1274662"/>
    <lineage>
        <taxon>Eukaryota</taxon>
        <taxon>Viridiplantae</taxon>
        <taxon>Chlorophyta</taxon>
        <taxon>core chlorophytes</taxon>
        <taxon>Trebouxiophyceae</taxon>
        <taxon>Trebouxiophyceae incertae sedis</taxon>
        <taxon>Coccomyxaceae</taxon>
        <taxon>Coccomyxa</taxon>
    </lineage>
</organism>
<dbReference type="InterPro" id="IPR035979">
    <property type="entry name" value="RBD_domain_sf"/>
</dbReference>
<name>A0AAV1I929_9CHLO</name>
<dbReference type="InterPro" id="IPR000504">
    <property type="entry name" value="RRM_dom"/>
</dbReference>
<evidence type="ECO:0000256" key="1">
    <source>
        <dbReference type="ARBA" id="ARBA00022664"/>
    </source>
</evidence>
<reference evidence="6 7" key="1">
    <citation type="submission" date="2023-10" db="EMBL/GenBank/DDBJ databases">
        <authorList>
            <person name="Maclean D."/>
            <person name="Macfadyen A."/>
        </authorList>
    </citation>
    <scope>NUCLEOTIDE SEQUENCE [LARGE SCALE GENOMIC DNA]</scope>
</reference>
<dbReference type="CDD" id="cd12230">
    <property type="entry name" value="RRM1_U2AF65"/>
    <property type="match status" value="1"/>
</dbReference>
<dbReference type="GO" id="GO:0003723">
    <property type="term" value="F:RNA binding"/>
    <property type="evidence" value="ECO:0007669"/>
    <property type="project" value="UniProtKB-UniRule"/>
</dbReference>
<dbReference type="SUPFAM" id="SSF54928">
    <property type="entry name" value="RNA-binding domain, RBD"/>
    <property type="match status" value="2"/>
</dbReference>
<dbReference type="GO" id="GO:0008380">
    <property type="term" value="P:RNA splicing"/>
    <property type="evidence" value="ECO:0007669"/>
    <property type="project" value="UniProtKB-KW"/>
</dbReference>
<evidence type="ECO:0000313" key="6">
    <source>
        <dbReference type="EMBL" id="CAK0782532.1"/>
    </source>
</evidence>
<dbReference type="InterPro" id="IPR012677">
    <property type="entry name" value="Nucleotide-bd_a/b_plait_sf"/>
</dbReference>
<comment type="caution">
    <text evidence="6">The sequence shown here is derived from an EMBL/GenBank/DDBJ whole genome shotgun (WGS) entry which is preliminary data.</text>
</comment>
<dbReference type="Gene3D" id="3.30.70.330">
    <property type="match status" value="2"/>
</dbReference>
<gene>
    <name evidence="6" type="ORF">CVIRNUC_005750</name>
</gene>
<evidence type="ECO:0000256" key="3">
    <source>
        <dbReference type="ARBA" id="ARBA00023187"/>
    </source>
</evidence>
<feature type="domain" description="RRM" evidence="5">
    <location>
        <begin position="86"/>
        <end position="168"/>
    </location>
</feature>
<evidence type="ECO:0000256" key="4">
    <source>
        <dbReference type="PROSITE-ProRule" id="PRU00176"/>
    </source>
</evidence>
<keyword evidence="3" id="KW-0508">mRNA splicing</keyword>
<sequence length="287" mass="31617">MYVEGVPRSLDIQSDGKVANSAYAENVLGPAMAGMSLDPLSLAEQLRSKDAHIAKMAGTLAHYRAWASQIQARYQMFNPDAARPARRIYVGGLPPDTEDVDLRQYINELMVSTGACASAGYPIASCKIYSDKSYAFLEFRSVEEASNCMAFDGVAFKDSYLRIRRPNNYDINVSLMLGPTEPDPTMDVSSLDIVKTVVQDSPHKLFIGGLPCDWTEDQVKELLLPFGSLKAFNLVMDKNTGNSKGYAFCEFQEIGLTDYVIQNLNGKQIGNKFLTVKRALQPGPVAF</sequence>
<feature type="domain" description="RRM" evidence="5">
    <location>
        <begin position="203"/>
        <end position="281"/>
    </location>
</feature>
<dbReference type="PANTHER" id="PTHR23139">
    <property type="entry name" value="RNA-BINDING PROTEIN"/>
    <property type="match status" value="1"/>
</dbReference>
<proteinExistence type="predicted"/>
<protein>
    <recommendedName>
        <fullName evidence="5">RRM domain-containing protein</fullName>
    </recommendedName>
</protein>
<dbReference type="Proteomes" id="UP001314263">
    <property type="component" value="Unassembled WGS sequence"/>
</dbReference>
<dbReference type="PROSITE" id="PS50102">
    <property type="entry name" value="RRM"/>
    <property type="match status" value="2"/>
</dbReference>
<evidence type="ECO:0000256" key="2">
    <source>
        <dbReference type="ARBA" id="ARBA00022884"/>
    </source>
</evidence>
<keyword evidence="7" id="KW-1185">Reference proteome</keyword>
<accession>A0AAV1I929</accession>